<dbReference type="Proteomes" id="UP001652431">
    <property type="component" value="Unassembled WGS sequence"/>
</dbReference>
<evidence type="ECO:0000256" key="1">
    <source>
        <dbReference type="SAM" id="MobiDB-lite"/>
    </source>
</evidence>
<sequence length="91" mass="9726">MKLVAIYPILYRSRQYEVGENLPADDAAMVQAWLDAKTAVWQEEEKPKGKAKSVTAQAGLAGQSPNGETADSVVGRVPKTPARSKGAKKNG</sequence>
<dbReference type="EMBL" id="JAOQJU010000002">
    <property type="protein sequence ID" value="MCU6685672.1"/>
    <property type="molecule type" value="Genomic_DNA"/>
</dbReference>
<name>A0ABT2RJU2_9FIRM</name>
<gene>
    <name evidence="2" type="ORF">OCV99_03710</name>
</gene>
<dbReference type="RefSeq" id="WP_158368312.1">
    <property type="nucleotide sequence ID" value="NZ_JAOQJU010000002.1"/>
</dbReference>
<organism evidence="2 3">
    <name type="scientific">Dorea acetigenes</name>
    <dbReference type="NCBI Taxonomy" id="2981787"/>
    <lineage>
        <taxon>Bacteria</taxon>
        <taxon>Bacillati</taxon>
        <taxon>Bacillota</taxon>
        <taxon>Clostridia</taxon>
        <taxon>Lachnospirales</taxon>
        <taxon>Lachnospiraceae</taxon>
        <taxon>Dorea</taxon>
    </lineage>
</organism>
<comment type="caution">
    <text evidence="2">The sequence shown here is derived from an EMBL/GenBank/DDBJ whole genome shotgun (WGS) entry which is preliminary data.</text>
</comment>
<proteinExistence type="predicted"/>
<accession>A0ABT2RJU2</accession>
<evidence type="ECO:0000313" key="2">
    <source>
        <dbReference type="EMBL" id="MCU6685672.1"/>
    </source>
</evidence>
<evidence type="ECO:0000313" key="3">
    <source>
        <dbReference type="Proteomes" id="UP001652431"/>
    </source>
</evidence>
<protein>
    <recommendedName>
        <fullName evidence="4">Defence against restriction A C-terminal domain-containing protein</fullName>
    </recommendedName>
</protein>
<evidence type="ECO:0008006" key="4">
    <source>
        <dbReference type="Google" id="ProtNLM"/>
    </source>
</evidence>
<reference evidence="2 3" key="1">
    <citation type="journal article" date="2021" name="ISME Commun">
        <title>Automated analysis of genomic sequences facilitates high-throughput and comprehensive description of bacteria.</title>
        <authorList>
            <person name="Hitch T.C.A."/>
        </authorList>
    </citation>
    <scope>NUCLEOTIDE SEQUENCE [LARGE SCALE GENOMIC DNA]</scope>
    <source>
        <strain evidence="2 3">Sanger_03</strain>
    </source>
</reference>
<feature type="region of interest" description="Disordered" evidence="1">
    <location>
        <begin position="44"/>
        <end position="91"/>
    </location>
</feature>
<keyword evidence="3" id="KW-1185">Reference proteome</keyword>